<keyword evidence="2" id="KW-1185">Reference proteome</keyword>
<protein>
    <recommendedName>
        <fullName evidence="3">DUF2071 domain-containing protein</fullName>
    </recommendedName>
</protein>
<accession>A0ABX2XRJ3</accession>
<dbReference type="InterPro" id="IPR023375">
    <property type="entry name" value="ADC_dom_sf"/>
</dbReference>
<dbReference type="PANTHER" id="PTHR39186:SF1">
    <property type="entry name" value="DUF2071 DOMAIN-CONTAINING PROTEIN"/>
    <property type="match status" value="1"/>
</dbReference>
<evidence type="ECO:0000313" key="2">
    <source>
        <dbReference type="Proteomes" id="UP000093343"/>
    </source>
</evidence>
<sequence>MKNPDKILTNIHNRQYPLPKKKWKYFQQWHKTIFLHWEVPVYFLEEYIPEGIELDTYQNMAWVSLVAFEVKNMRLRNLPPFPFISNFKEVNLRTYVIKDDKPGIYMFSIETDKLAEVLLTRIFIGLPYQKSKIKRTSSRFVSNNKTLKQSLDLTIGKIRPQKEKTALDFWLTERHALYDYMSNKLFRFDIHHTKWDLQELDVTVNNICYKAGKYSASILPDKVQYAEKLDVVLWGKVAI</sequence>
<dbReference type="Proteomes" id="UP000093343">
    <property type="component" value="Unassembled WGS sequence"/>
</dbReference>
<reference evidence="2" key="1">
    <citation type="submission" date="2016-03" db="EMBL/GenBank/DDBJ databases">
        <title>Draft genome sequence of Paenibacillus glacialis DSM 22343.</title>
        <authorList>
            <person name="Shin S.-K."/>
            <person name="Yi H."/>
        </authorList>
    </citation>
    <scope>NUCLEOTIDE SEQUENCE [LARGE SCALE GENOMIC DNA]</scope>
    <source>
        <strain evidence="2">CCUG 60099</strain>
    </source>
</reference>
<dbReference type="Pfam" id="PF09844">
    <property type="entry name" value="DUF2071"/>
    <property type="match status" value="1"/>
</dbReference>
<evidence type="ECO:0008006" key="3">
    <source>
        <dbReference type="Google" id="ProtNLM"/>
    </source>
</evidence>
<dbReference type="EMBL" id="LVEN01000001">
    <property type="protein sequence ID" value="OCB78184.1"/>
    <property type="molecule type" value="Genomic_DNA"/>
</dbReference>
<name>A0ABX2XRJ3_9FLAO</name>
<dbReference type="SUPFAM" id="SSF160104">
    <property type="entry name" value="Acetoacetate decarboxylase-like"/>
    <property type="match status" value="1"/>
</dbReference>
<dbReference type="InterPro" id="IPR018644">
    <property type="entry name" value="DUF2071"/>
</dbReference>
<gene>
    <name evidence="1" type="ORF">FLP_00310</name>
</gene>
<evidence type="ECO:0000313" key="1">
    <source>
        <dbReference type="EMBL" id="OCB78184.1"/>
    </source>
</evidence>
<dbReference type="RefSeq" id="WP_065447509.1">
    <property type="nucleotide sequence ID" value="NZ_LVEN01000001.1"/>
</dbReference>
<organism evidence="1 2">
    <name type="scientific">Flavobacterium piscis</name>
    <dbReference type="NCBI Taxonomy" id="1114874"/>
    <lineage>
        <taxon>Bacteria</taxon>
        <taxon>Pseudomonadati</taxon>
        <taxon>Bacteroidota</taxon>
        <taxon>Flavobacteriia</taxon>
        <taxon>Flavobacteriales</taxon>
        <taxon>Flavobacteriaceae</taxon>
        <taxon>Flavobacterium</taxon>
    </lineage>
</organism>
<comment type="caution">
    <text evidence="1">The sequence shown here is derived from an EMBL/GenBank/DDBJ whole genome shotgun (WGS) entry which is preliminary data.</text>
</comment>
<dbReference type="PANTHER" id="PTHR39186">
    <property type="entry name" value="DUF2071 FAMILY PROTEIN"/>
    <property type="match status" value="1"/>
</dbReference>
<proteinExistence type="predicted"/>